<dbReference type="Gene3D" id="3.40.50.280">
    <property type="entry name" value="Cobalamin-binding domain"/>
    <property type="match status" value="1"/>
</dbReference>
<dbReference type="InterPro" id="IPR058240">
    <property type="entry name" value="rSAM_sf"/>
</dbReference>
<dbReference type="GO" id="GO:0051539">
    <property type="term" value="F:4 iron, 4 sulfur cluster binding"/>
    <property type="evidence" value="ECO:0007669"/>
    <property type="project" value="UniProtKB-KW"/>
</dbReference>
<evidence type="ECO:0000256" key="3">
    <source>
        <dbReference type="ARBA" id="ARBA00022723"/>
    </source>
</evidence>
<keyword evidence="5" id="KW-0411">Iron-sulfur</keyword>
<dbReference type="SUPFAM" id="SSF102114">
    <property type="entry name" value="Radical SAM enzymes"/>
    <property type="match status" value="1"/>
</dbReference>
<dbReference type="PANTHER" id="PTHR43409">
    <property type="entry name" value="ANAEROBIC MAGNESIUM-PROTOPORPHYRIN IX MONOMETHYL ESTER CYCLASE-RELATED"/>
    <property type="match status" value="1"/>
</dbReference>
<dbReference type="InterPro" id="IPR023404">
    <property type="entry name" value="rSAM_horseshoe"/>
</dbReference>
<dbReference type="GO" id="GO:0005829">
    <property type="term" value="C:cytosol"/>
    <property type="evidence" value="ECO:0007669"/>
    <property type="project" value="TreeGrafter"/>
</dbReference>
<dbReference type="OrthoDB" id="9801424at2"/>
<dbReference type="Gene3D" id="3.80.30.20">
    <property type="entry name" value="tm_1862 like domain"/>
    <property type="match status" value="1"/>
</dbReference>
<evidence type="ECO:0000256" key="4">
    <source>
        <dbReference type="ARBA" id="ARBA00023004"/>
    </source>
</evidence>
<dbReference type="SFLD" id="SFLDG01082">
    <property type="entry name" value="B12-binding_domain_containing"/>
    <property type="match status" value="1"/>
</dbReference>
<reference evidence="9" key="1">
    <citation type="submission" date="2017-02" db="EMBL/GenBank/DDBJ databases">
        <authorList>
            <person name="Varghese N."/>
            <person name="Submissions S."/>
        </authorList>
    </citation>
    <scope>NUCLEOTIDE SEQUENCE [LARGE SCALE GENOMIC DNA]</scope>
    <source>
        <strain evidence="9">ATCC 27094</strain>
    </source>
</reference>
<dbReference type="SFLD" id="SFLDG01123">
    <property type="entry name" value="methyltransferase_(Class_B)"/>
    <property type="match status" value="1"/>
</dbReference>
<evidence type="ECO:0000313" key="9">
    <source>
        <dbReference type="Proteomes" id="UP000190092"/>
    </source>
</evidence>
<evidence type="ECO:0000256" key="5">
    <source>
        <dbReference type="ARBA" id="ARBA00023014"/>
    </source>
</evidence>
<protein>
    <submittedName>
        <fullName evidence="8">Radical SAM superfamily protein</fullName>
    </submittedName>
</protein>
<gene>
    <name evidence="8" type="ORF">SAMN02745126_01005</name>
</gene>
<dbReference type="Proteomes" id="UP000190092">
    <property type="component" value="Unassembled WGS sequence"/>
</dbReference>
<dbReference type="GO" id="GO:0031419">
    <property type="term" value="F:cobalamin binding"/>
    <property type="evidence" value="ECO:0007669"/>
    <property type="project" value="InterPro"/>
</dbReference>
<organism evidence="8 9">
    <name type="scientific">Enhydrobacter aerosaccus</name>
    <dbReference type="NCBI Taxonomy" id="225324"/>
    <lineage>
        <taxon>Bacteria</taxon>
        <taxon>Pseudomonadati</taxon>
        <taxon>Pseudomonadota</taxon>
        <taxon>Alphaproteobacteria</taxon>
        <taxon>Hyphomicrobiales</taxon>
        <taxon>Enhydrobacter</taxon>
    </lineage>
</organism>
<keyword evidence="4" id="KW-0408">Iron</keyword>
<dbReference type="InterPro" id="IPR006638">
    <property type="entry name" value="Elp3/MiaA/NifB-like_rSAM"/>
</dbReference>
<dbReference type="PROSITE" id="PS51918">
    <property type="entry name" value="RADICAL_SAM"/>
    <property type="match status" value="1"/>
</dbReference>
<feature type="domain" description="B12-binding" evidence="6">
    <location>
        <begin position="27"/>
        <end position="161"/>
    </location>
</feature>
<dbReference type="CDD" id="cd01335">
    <property type="entry name" value="Radical_SAM"/>
    <property type="match status" value="1"/>
</dbReference>
<dbReference type="InterPro" id="IPR006158">
    <property type="entry name" value="Cobalamin-bd"/>
</dbReference>
<dbReference type="SMART" id="SM00729">
    <property type="entry name" value="Elp3"/>
    <property type="match status" value="1"/>
</dbReference>
<accession>A0A1T4KJC5</accession>
<proteinExistence type="predicted"/>
<dbReference type="InterPro" id="IPR051198">
    <property type="entry name" value="BchE-like"/>
</dbReference>
<comment type="cofactor">
    <cofactor evidence="1">
        <name>[4Fe-4S] cluster</name>
        <dbReference type="ChEBI" id="CHEBI:49883"/>
    </cofactor>
</comment>
<dbReference type="AlphaFoldDB" id="A0A1T4KJC5"/>
<keyword evidence="3" id="KW-0479">Metal-binding</keyword>
<dbReference type="STRING" id="225324.SAMN02745126_01005"/>
<keyword evidence="9" id="KW-1185">Reference proteome</keyword>
<dbReference type="PROSITE" id="PS51332">
    <property type="entry name" value="B12_BINDING"/>
    <property type="match status" value="1"/>
</dbReference>
<dbReference type="PANTHER" id="PTHR43409:SF16">
    <property type="entry name" value="SLR0320 PROTEIN"/>
    <property type="match status" value="1"/>
</dbReference>
<feature type="domain" description="Radical SAM core" evidence="7">
    <location>
        <begin position="207"/>
        <end position="437"/>
    </location>
</feature>
<evidence type="ECO:0000259" key="6">
    <source>
        <dbReference type="PROSITE" id="PS51332"/>
    </source>
</evidence>
<evidence type="ECO:0000313" key="8">
    <source>
        <dbReference type="EMBL" id="SJZ42463.1"/>
    </source>
</evidence>
<dbReference type="SFLD" id="SFLDS00029">
    <property type="entry name" value="Radical_SAM"/>
    <property type="match status" value="1"/>
</dbReference>
<dbReference type="Pfam" id="PF04055">
    <property type="entry name" value="Radical_SAM"/>
    <property type="match status" value="1"/>
</dbReference>
<dbReference type="Pfam" id="PF02310">
    <property type="entry name" value="B12-binding"/>
    <property type="match status" value="1"/>
</dbReference>
<evidence type="ECO:0000259" key="7">
    <source>
        <dbReference type="PROSITE" id="PS51918"/>
    </source>
</evidence>
<name>A0A1T4KJC5_9HYPH</name>
<keyword evidence="2" id="KW-0949">S-adenosyl-L-methionine</keyword>
<dbReference type="InterPro" id="IPR034466">
    <property type="entry name" value="Methyltransferase_Class_B"/>
</dbReference>
<dbReference type="GO" id="GO:0046872">
    <property type="term" value="F:metal ion binding"/>
    <property type="evidence" value="ECO:0007669"/>
    <property type="project" value="UniProtKB-KW"/>
</dbReference>
<sequence>MSPPNETHAMTEVRAAGDREDRVAVGLVQINNSFSGQNYLPYSIALLQTYVQQKSPDPGRYRFLPALYKRIRISDAVNALLGADIVGFSTYVWNGRISLEIARRLKASKPGIMIVFGGPHVPDQPEAFLRANRQIDLAVHNEGERTFLKLLEAFPDREAWRGLPGVSFIAADGSFVRNPNIDRVRDLDEIPSPFLEGAFDEIMAANQHESWIGLWETNRGCPFRCTFCDWGSATAGKVTKFGEERLFREVDWFAQKKIEYIFCCDANFGIQKRDVDIANYVAETKRKTGYPVALSVQNTKNATERAYLTQKILSDAGLNKGVALSMQSVDMTTLEAIKRDNISLDTYMELQRRFTKDKVETYSDLILGLPGETYESFVKGVDQLIENGQHNRIQFNNLSILPNAEMGDAAYQAKYGMVTVESKIINIHGERVELDDDVPEVQDLVVATAAMPKADWRRTRTFCWMTALLHFDKLFQIPLIMAHGISGISYRDMIEAFMAADPARFPMIAEINAFFEKEAQSIQNGGAEYVFSKEYLGIYWPADEYIFVKLTADGKFDAFYAEAGRLLAETVKQKSSNLPMDIIDEAIRLNHALVHQPFAKTDLKVRLRYDLLDYWQKVRAGEEALLRESPLVVEIDRTSKPYDDFQKWCREIVWWGNKKGAYLYSPRAAAVTPELAGHY</sequence>
<evidence type="ECO:0000256" key="1">
    <source>
        <dbReference type="ARBA" id="ARBA00001966"/>
    </source>
</evidence>
<dbReference type="GO" id="GO:0003824">
    <property type="term" value="F:catalytic activity"/>
    <property type="evidence" value="ECO:0007669"/>
    <property type="project" value="InterPro"/>
</dbReference>
<dbReference type="CDD" id="cd02068">
    <property type="entry name" value="radical_SAM_B12_BD"/>
    <property type="match status" value="1"/>
</dbReference>
<dbReference type="InterPro" id="IPR007197">
    <property type="entry name" value="rSAM"/>
</dbReference>
<evidence type="ECO:0000256" key="2">
    <source>
        <dbReference type="ARBA" id="ARBA00022691"/>
    </source>
</evidence>
<dbReference type="EMBL" id="FUWJ01000001">
    <property type="protein sequence ID" value="SJZ42463.1"/>
    <property type="molecule type" value="Genomic_DNA"/>
</dbReference>